<dbReference type="AlphaFoldDB" id="F0SJ13"/>
<dbReference type="STRING" id="756272.Plabr_0934"/>
<proteinExistence type="predicted"/>
<evidence type="ECO:0000313" key="3">
    <source>
        <dbReference type="Proteomes" id="UP000006860"/>
    </source>
</evidence>
<accession>F0SJ13</accession>
<dbReference type="KEGG" id="pbs:Plabr_0934"/>
<keyword evidence="2" id="KW-0418">Kinase</keyword>
<gene>
    <name evidence="2" type="ordered locus">Plabr_0934</name>
</gene>
<keyword evidence="2" id="KW-0808">Transferase</keyword>
<keyword evidence="1" id="KW-0812">Transmembrane</keyword>
<keyword evidence="1" id="KW-0472">Membrane</keyword>
<feature type="transmembrane region" description="Helical" evidence="1">
    <location>
        <begin position="44"/>
        <end position="66"/>
    </location>
</feature>
<dbReference type="EMBL" id="CP002546">
    <property type="protein sequence ID" value="ADY58555.1"/>
    <property type="molecule type" value="Genomic_DNA"/>
</dbReference>
<dbReference type="Proteomes" id="UP000006860">
    <property type="component" value="Chromosome"/>
</dbReference>
<reference evidence="3" key="1">
    <citation type="submission" date="2011-02" db="EMBL/GenBank/DDBJ databases">
        <title>The complete genome of Planctomyces brasiliensis DSM 5305.</title>
        <authorList>
            <person name="Lucas S."/>
            <person name="Copeland A."/>
            <person name="Lapidus A."/>
            <person name="Bruce D."/>
            <person name="Goodwin L."/>
            <person name="Pitluck S."/>
            <person name="Kyrpides N."/>
            <person name="Mavromatis K."/>
            <person name="Pagani I."/>
            <person name="Ivanova N."/>
            <person name="Ovchinnikova G."/>
            <person name="Lu M."/>
            <person name="Detter J.C."/>
            <person name="Han C."/>
            <person name="Land M."/>
            <person name="Hauser L."/>
            <person name="Markowitz V."/>
            <person name="Cheng J.-F."/>
            <person name="Hugenholtz P."/>
            <person name="Woyke T."/>
            <person name="Wu D."/>
            <person name="Tindall B."/>
            <person name="Pomrenke H.G."/>
            <person name="Brambilla E."/>
            <person name="Klenk H.-P."/>
            <person name="Eisen J.A."/>
        </authorList>
    </citation>
    <scope>NUCLEOTIDE SEQUENCE [LARGE SCALE GENOMIC DNA]</scope>
    <source>
        <strain evidence="3">ATCC 49424 / DSM 5305 / JCM 21570 / IAM 15109 / NBRC 103401 / IFAM 1448</strain>
    </source>
</reference>
<evidence type="ECO:0000256" key="1">
    <source>
        <dbReference type="SAM" id="Phobius"/>
    </source>
</evidence>
<name>F0SJ13_RUBBR</name>
<feature type="transmembrane region" description="Helical" evidence="1">
    <location>
        <begin position="12"/>
        <end position="32"/>
    </location>
</feature>
<dbReference type="RefSeq" id="WP_013627293.1">
    <property type="nucleotide sequence ID" value="NC_015174.1"/>
</dbReference>
<keyword evidence="1" id="KW-1133">Transmembrane helix</keyword>
<organism evidence="2 3">
    <name type="scientific">Rubinisphaera brasiliensis (strain ATCC 49424 / DSM 5305 / JCM 21570 / IAM 15109 / NBRC 103401 / IFAM 1448)</name>
    <name type="common">Planctomyces brasiliensis</name>
    <dbReference type="NCBI Taxonomy" id="756272"/>
    <lineage>
        <taxon>Bacteria</taxon>
        <taxon>Pseudomonadati</taxon>
        <taxon>Planctomycetota</taxon>
        <taxon>Planctomycetia</taxon>
        <taxon>Planctomycetales</taxon>
        <taxon>Planctomycetaceae</taxon>
        <taxon>Rubinisphaera</taxon>
    </lineage>
</organism>
<keyword evidence="3" id="KW-1185">Reference proteome</keyword>
<sequence>MFRMLYDYQLNWPAWKFGILKISMLALGIIVGSTFPDFWRPLHVFLWPIFGITAVVAAIWGFRAMIAAEHIRKQSRKDPDE</sequence>
<dbReference type="HOGENOM" id="CLU_2571733_0_0_0"/>
<dbReference type="GO" id="GO:0016301">
    <property type="term" value="F:kinase activity"/>
    <property type="evidence" value="ECO:0007669"/>
    <property type="project" value="UniProtKB-KW"/>
</dbReference>
<protein>
    <submittedName>
        <fullName evidence="2">Two-component system histidine kinase</fullName>
    </submittedName>
</protein>
<evidence type="ECO:0000313" key="2">
    <source>
        <dbReference type="EMBL" id="ADY58555.1"/>
    </source>
</evidence>